<dbReference type="PANTHER" id="PTHR43685:SF2">
    <property type="entry name" value="GLYCOSYLTRANSFERASE 2-LIKE DOMAIN-CONTAINING PROTEIN"/>
    <property type="match status" value="1"/>
</dbReference>
<name>A0A0N7G7L1_9VIRU</name>
<feature type="domain" description="Glycosyltransferase 2-like" evidence="2">
    <location>
        <begin position="137"/>
        <end position="320"/>
    </location>
</feature>
<sequence>MLTYIYIFIIINIYKNYIIIYIYMKYPNIIFYRFNKYSDIDSYLLNQSYNCTFNITDKVEDLNRLFNPNYHLLITFGDTEKEYHNIILPNIVNRFRDRWIHKSRENILNIEEFNSTVNYCYINNVIMERKLQRPEFSIFTTCYNTWDKFNRVYNSLKNQKLKDWEWIIIDDTPLPENGKKNHFDFLREKCKNDSRIRLYCRSENSGNIGNVKNEAVSLCRGKYILELDHDDEILPDCLVDAVEVFDKDEEVGFVYMDFINIYEDGRNFSYGDFICKGYGGYYCQKYNDKWVNVYITPNINNITLSHLVCCPNHPRIWRKSVLLRLENYSEFLPICDDYEILLKTALNTKIVKIHKLGYIQYMNNENNNFSLIRNGEINRIGPCHIFPQFYQMYNVNDNMKQLDAYEDENFIFHHSQIWKRENYTHKYYNKLVNLDYDNQYCIINDNIDNEELVELYKNPRNDFLFLSNNLSHDEMIQKLEEKGFHRMKYYSLLCSSNIELENYFNLLYANSNCKHENE</sequence>
<keyword evidence="4" id="KW-1185">Reference proteome</keyword>
<keyword evidence="1" id="KW-0472">Membrane</keyword>
<evidence type="ECO:0000259" key="2">
    <source>
        <dbReference type="Pfam" id="PF00535"/>
    </source>
</evidence>
<dbReference type="KEGG" id="vg:26049050"/>
<evidence type="ECO:0000256" key="1">
    <source>
        <dbReference type="SAM" id="Phobius"/>
    </source>
</evidence>
<evidence type="ECO:0000313" key="3">
    <source>
        <dbReference type="EMBL" id="ALH23089.1"/>
    </source>
</evidence>
<gene>
    <name evidence="3" type="ORF">ceV_183</name>
</gene>
<reference evidence="3 4" key="1">
    <citation type="journal article" date="2015" name="Genome Announc.">
        <title>The 474-Kilobase-Pair Complete Genome Sequence of CeV-01B, a Virus Infecting Haptolina (Chrysochromulina) ericina (Prymnesiophyceae).</title>
        <authorList>
            <person name="Gallot-Lavallee L."/>
            <person name="Pagarete A."/>
            <person name="Legendre M."/>
            <person name="Santini S."/>
            <person name="Sandaa R.A."/>
            <person name="Himmelbauer H."/>
            <person name="Ogata H."/>
            <person name="Bratbak G."/>
            <person name="Claverie J.M."/>
        </authorList>
    </citation>
    <scope>NUCLEOTIDE SEQUENCE [LARGE SCALE GENOMIC DNA]</scope>
    <source>
        <strain evidence="3">CeV-01B</strain>
    </source>
</reference>
<dbReference type="PANTHER" id="PTHR43685">
    <property type="entry name" value="GLYCOSYLTRANSFERASE"/>
    <property type="match status" value="1"/>
</dbReference>
<dbReference type="Gene3D" id="3.90.550.10">
    <property type="entry name" value="Spore Coat Polysaccharide Biosynthesis Protein SpsA, Chain A"/>
    <property type="match status" value="1"/>
</dbReference>
<dbReference type="InterPro" id="IPR001173">
    <property type="entry name" value="Glyco_trans_2-like"/>
</dbReference>
<organism evidence="3 4">
    <name type="scientific">Chrysochromulina ericina virus CeV-01B</name>
    <dbReference type="NCBI Taxonomy" id="3070830"/>
    <lineage>
        <taxon>Viruses</taxon>
        <taxon>Varidnaviria</taxon>
        <taxon>Bamfordvirae</taxon>
        <taxon>Nucleocytoviricota</taxon>
        <taxon>Megaviricetes</taxon>
        <taxon>Imitervirales</taxon>
        <taxon>Mesomimiviridae</taxon>
        <taxon>Tethysvirus</taxon>
        <taxon>Tethysvirus raunefjordenense</taxon>
    </lineage>
</organism>
<dbReference type="InterPro" id="IPR050834">
    <property type="entry name" value="Glycosyltransf_2"/>
</dbReference>
<keyword evidence="1" id="KW-0812">Transmembrane</keyword>
<dbReference type="EMBL" id="KT820662">
    <property type="protein sequence ID" value="ALH23089.1"/>
    <property type="molecule type" value="Genomic_DNA"/>
</dbReference>
<evidence type="ECO:0000313" key="4">
    <source>
        <dbReference type="Proteomes" id="UP000203826"/>
    </source>
</evidence>
<dbReference type="Proteomes" id="UP000203826">
    <property type="component" value="Segment"/>
</dbReference>
<accession>A0A0N7G7L1</accession>
<dbReference type="SUPFAM" id="SSF53448">
    <property type="entry name" value="Nucleotide-diphospho-sugar transferases"/>
    <property type="match status" value="1"/>
</dbReference>
<feature type="transmembrane region" description="Helical" evidence="1">
    <location>
        <begin position="6"/>
        <end position="24"/>
    </location>
</feature>
<keyword evidence="1" id="KW-1133">Transmembrane helix</keyword>
<proteinExistence type="predicted"/>
<dbReference type="OrthoDB" id="38016at10239"/>
<dbReference type="Pfam" id="PF00535">
    <property type="entry name" value="Glycos_transf_2"/>
    <property type="match status" value="1"/>
</dbReference>
<protein>
    <submittedName>
        <fullName evidence="3">Glycosyltransferase family 2</fullName>
    </submittedName>
</protein>
<dbReference type="InterPro" id="IPR029044">
    <property type="entry name" value="Nucleotide-diphossugar_trans"/>
</dbReference>